<evidence type="ECO:0000313" key="2">
    <source>
        <dbReference type="EMBL" id="MPC48173.1"/>
    </source>
</evidence>
<name>A0A5B7FT11_PORTR</name>
<dbReference type="EMBL" id="VSRR010008140">
    <property type="protein sequence ID" value="MPC48173.1"/>
    <property type="molecule type" value="Genomic_DNA"/>
</dbReference>
<accession>A0A5B7FT11</accession>
<reference evidence="2 3" key="1">
    <citation type="submission" date="2019-05" db="EMBL/GenBank/DDBJ databases">
        <title>Another draft genome of Portunus trituberculatus and its Hox gene families provides insights of decapod evolution.</title>
        <authorList>
            <person name="Jeong J.-H."/>
            <person name="Song I."/>
            <person name="Kim S."/>
            <person name="Choi T."/>
            <person name="Kim D."/>
            <person name="Ryu S."/>
            <person name="Kim W."/>
        </authorList>
    </citation>
    <scope>NUCLEOTIDE SEQUENCE [LARGE SCALE GENOMIC DNA]</scope>
    <source>
        <tissue evidence="2">Muscle</tissue>
    </source>
</reference>
<feature type="region of interest" description="Disordered" evidence="1">
    <location>
        <begin position="1"/>
        <end position="23"/>
    </location>
</feature>
<sequence length="178" mass="19182">MNKVMLDLRDATRETNPKKRQLHLPPSLFPSPKLWLSTKSNVLVLKSGHDHNSGWRELDSPDNLNSAAPATFRLFIFTVRQPIRGHKTLVRCGFRGSVPPPVSSVAVGHLLQSAVSYRNAFPIAIIGGEEERHGSRSALNWLLNIPGIGSLAPSSSSPPVSSSPSHSSPAHGHVPPSG</sequence>
<feature type="compositionally biased region" description="Basic and acidic residues" evidence="1">
    <location>
        <begin position="1"/>
        <end position="17"/>
    </location>
</feature>
<organism evidence="2 3">
    <name type="scientific">Portunus trituberculatus</name>
    <name type="common">Swimming crab</name>
    <name type="synonym">Neptunus trituberculatus</name>
    <dbReference type="NCBI Taxonomy" id="210409"/>
    <lineage>
        <taxon>Eukaryota</taxon>
        <taxon>Metazoa</taxon>
        <taxon>Ecdysozoa</taxon>
        <taxon>Arthropoda</taxon>
        <taxon>Crustacea</taxon>
        <taxon>Multicrustacea</taxon>
        <taxon>Malacostraca</taxon>
        <taxon>Eumalacostraca</taxon>
        <taxon>Eucarida</taxon>
        <taxon>Decapoda</taxon>
        <taxon>Pleocyemata</taxon>
        <taxon>Brachyura</taxon>
        <taxon>Eubrachyura</taxon>
        <taxon>Portunoidea</taxon>
        <taxon>Portunidae</taxon>
        <taxon>Portuninae</taxon>
        <taxon>Portunus</taxon>
    </lineage>
</organism>
<evidence type="ECO:0000313" key="3">
    <source>
        <dbReference type="Proteomes" id="UP000324222"/>
    </source>
</evidence>
<dbReference type="AlphaFoldDB" id="A0A5B7FT11"/>
<gene>
    <name evidence="2" type="ORF">E2C01_041941</name>
</gene>
<comment type="caution">
    <text evidence="2">The sequence shown here is derived from an EMBL/GenBank/DDBJ whole genome shotgun (WGS) entry which is preliminary data.</text>
</comment>
<dbReference type="Proteomes" id="UP000324222">
    <property type="component" value="Unassembled WGS sequence"/>
</dbReference>
<protein>
    <submittedName>
        <fullName evidence="2">Uncharacterized protein</fullName>
    </submittedName>
</protein>
<keyword evidence="3" id="KW-1185">Reference proteome</keyword>
<feature type="region of interest" description="Disordered" evidence="1">
    <location>
        <begin position="152"/>
        <end position="178"/>
    </location>
</feature>
<proteinExistence type="predicted"/>
<evidence type="ECO:0000256" key="1">
    <source>
        <dbReference type="SAM" id="MobiDB-lite"/>
    </source>
</evidence>